<comment type="caution">
    <text evidence="2">The sequence shown here is derived from an EMBL/GenBank/DDBJ whole genome shotgun (WGS) entry which is preliminary data.</text>
</comment>
<dbReference type="EMBL" id="QXFW01001529">
    <property type="protein sequence ID" value="KAE8989437.1"/>
    <property type="molecule type" value="Genomic_DNA"/>
</dbReference>
<feature type="compositionally biased region" description="Polar residues" evidence="1">
    <location>
        <begin position="35"/>
        <end position="51"/>
    </location>
</feature>
<evidence type="ECO:0000313" key="3">
    <source>
        <dbReference type="Proteomes" id="UP000460718"/>
    </source>
</evidence>
<accession>A0A6A3J6Q8</accession>
<organism evidence="2 3">
    <name type="scientific">Phytophthora fragariae</name>
    <dbReference type="NCBI Taxonomy" id="53985"/>
    <lineage>
        <taxon>Eukaryota</taxon>
        <taxon>Sar</taxon>
        <taxon>Stramenopiles</taxon>
        <taxon>Oomycota</taxon>
        <taxon>Peronosporomycetes</taxon>
        <taxon>Peronosporales</taxon>
        <taxon>Peronosporaceae</taxon>
        <taxon>Phytophthora</taxon>
    </lineage>
</organism>
<feature type="non-terminal residue" evidence="2">
    <location>
        <position position="96"/>
    </location>
</feature>
<sequence>MCSATTEEGAVSSGRGDDSVRSDEVPDQEPMRKVGSQTEEVTQFSAQNATEQIPHEDNRTGTTAPTPDTVADLEKEEARACGNLADDFEMDEQDLL</sequence>
<evidence type="ECO:0000313" key="2">
    <source>
        <dbReference type="EMBL" id="KAE8989437.1"/>
    </source>
</evidence>
<feature type="compositionally biased region" description="Basic and acidic residues" evidence="1">
    <location>
        <begin position="15"/>
        <end position="32"/>
    </location>
</feature>
<gene>
    <name evidence="2" type="ORF">PF011_g18769</name>
</gene>
<reference evidence="2 3" key="1">
    <citation type="submission" date="2018-09" db="EMBL/GenBank/DDBJ databases">
        <title>Genomic investigation of the strawberry pathogen Phytophthora fragariae indicates pathogenicity is determined by transcriptional variation in three key races.</title>
        <authorList>
            <person name="Adams T.M."/>
            <person name="Armitage A.D."/>
            <person name="Sobczyk M.K."/>
            <person name="Bates H.J."/>
            <person name="Dunwell J.M."/>
            <person name="Nellist C.F."/>
            <person name="Harrison R.J."/>
        </authorList>
    </citation>
    <scope>NUCLEOTIDE SEQUENCE [LARGE SCALE GENOMIC DNA]</scope>
    <source>
        <strain evidence="2 3">SCRP245</strain>
    </source>
</reference>
<proteinExistence type="predicted"/>
<feature type="region of interest" description="Disordered" evidence="1">
    <location>
        <begin position="1"/>
        <end position="71"/>
    </location>
</feature>
<evidence type="ECO:0000256" key="1">
    <source>
        <dbReference type="SAM" id="MobiDB-lite"/>
    </source>
</evidence>
<protein>
    <submittedName>
        <fullName evidence="2">Uncharacterized protein</fullName>
    </submittedName>
</protein>
<dbReference type="AlphaFoldDB" id="A0A6A3J6Q8"/>
<dbReference type="Proteomes" id="UP000460718">
    <property type="component" value="Unassembled WGS sequence"/>
</dbReference>
<name>A0A6A3J6Q8_9STRA</name>